<dbReference type="SUPFAM" id="SSF88713">
    <property type="entry name" value="Glycoside hydrolase/deacetylase"/>
    <property type="match status" value="1"/>
</dbReference>
<dbReference type="GO" id="GO:0005975">
    <property type="term" value="P:carbohydrate metabolic process"/>
    <property type="evidence" value="ECO:0007669"/>
    <property type="project" value="InterPro"/>
</dbReference>
<proteinExistence type="predicted"/>
<protein>
    <submittedName>
        <fullName evidence="3">Uncharacterized protein</fullName>
    </submittedName>
</protein>
<dbReference type="EMBL" id="AP023367">
    <property type="protein sequence ID" value="BCJ94027.1"/>
    <property type="molecule type" value="Genomic_DNA"/>
</dbReference>
<keyword evidence="2" id="KW-0732">Signal</keyword>
<evidence type="ECO:0000313" key="4">
    <source>
        <dbReference type="Proteomes" id="UP000515561"/>
    </source>
</evidence>
<evidence type="ECO:0000313" key="3">
    <source>
        <dbReference type="EMBL" id="BCJ94027.1"/>
    </source>
</evidence>
<dbReference type="PANTHER" id="PTHR34216">
    <property type="match status" value="1"/>
</dbReference>
<gene>
    <name evidence="3" type="ORF">acsn021_15960</name>
</gene>
<dbReference type="RefSeq" id="WP_184094331.1">
    <property type="nucleotide sequence ID" value="NZ_AP023367.1"/>
</dbReference>
<dbReference type="InterPro" id="IPR011330">
    <property type="entry name" value="Glyco_hydro/deAcase_b/a-brl"/>
</dbReference>
<organism evidence="3 4">
    <name type="scientific">Anaerocolumna cellulosilytica</name>
    <dbReference type="NCBI Taxonomy" id="433286"/>
    <lineage>
        <taxon>Bacteria</taxon>
        <taxon>Bacillati</taxon>
        <taxon>Bacillota</taxon>
        <taxon>Clostridia</taxon>
        <taxon>Lachnospirales</taxon>
        <taxon>Lachnospiraceae</taxon>
        <taxon>Anaerocolumna</taxon>
    </lineage>
</organism>
<dbReference type="PROSITE" id="PS51677">
    <property type="entry name" value="NODB"/>
    <property type="match status" value="1"/>
</dbReference>
<sequence length="295" mass="34073">MKVLIKCKQYYKTILVTIAFILLTLSIASSIYDIYEVSSSNPKICVPIIMYHQVKDNSFGKDVISPTEFESDLQYLKDNKYNTITMTQLIDYVYNSTALPGNPIILTFDDGYLNTYKNVYPLLKKYDMKIVLSVVGKTVDDFSKVFDDNINYASTTWNQIKEMSASGHVEIQNHSYNLHKIKNGRYGVYQKNGEAFIDYETVLAEDFMKLQEIVEEVTEKAPNTFTYPYGKYNNNTEDIIKKLGFKATLSCTYGVNLIDNNPETLYGLRRMCRSHRYPMAELLKDGIETLKYRND</sequence>
<dbReference type="PANTHER" id="PTHR34216:SF3">
    <property type="entry name" value="POLY-BETA-1,6-N-ACETYL-D-GLUCOSAMINE N-DEACETYLASE"/>
    <property type="match status" value="1"/>
</dbReference>
<name>A0A6S6R1T2_9FIRM</name>
<dbReference type="InterPro" id="IPR002509">
    <property type="entry name" value="NODB_dom"/>
</dbReference>
<dbReference type="AlphaFoldDB" id="A0A6S6R1T2"/>
<dbReference type="Proteomes" id="UP000515561">
    <property type="component" value="Chromosome"/>
</dbReference>
<evidence type="ECO:0000256" key="2">
    <source>
        <dbReference type="ARBA" id="ARBA00022729"/>
    </source>
</evidence>
<evidence type="ECO:0000256" key="1">
    <source>
        <dbReference type="ARBA" id="ARBA00004613"/>
    </source>
</evidence>
<reference evidence="3 4" key="1">
    <citation type="journal article" date="2016" name="Int. J. Syst. Evol. Microbiol.">
        <title>Descriptions of Anaerotaenia torta gen. nov., sp. nov. and Anaerocolumna cellulosilytica gen. nov., sp. nov. isolated from a methanogenic reactor of cattle waste.</title>
        <authorList>
            <person name="Uek A."/>
            <person name="Ohtaki Y."/>
            <person name="Kaku N."/>
            <person name="Ueki K."/>
        </authorList>
    </citation>
    <scope>NUCLEOTIDE SEQUENCE [LARGE SCALE GENOMIC DNA]</scope>
    <source>
        <strain evidence="3 4">SN021</strain>
    </source>
</reference>
<keyword evidence="4" id="KW-1185">Reference proteome</keyword>
<dbReference type="GO" id="GO:0016810">
    <property type="term" value="F:hydrolase activity, acting on carbon-nitrogen (but not peptide) bonds"/>
    <property type="evidence" value="ECO:0007669"/>
    <property type="project" value="InterPro"/>
</dbReference>
<dbReference type="CDD" id="cd10918">
    <property type="entry name" value="CE4_NodB_like_5s_6s"/>
    <property type="match status" value="1"/>
</dbReference>
<accession>A0A6S6R1T2</accession>
<comment type="subcellular location">
    <subcellularLocation>
        <location evidence="1">Secreted</location>
    </subcellularLocation>
</comment>
<dbReference type="KEGG" id="acel:acsn021_15960"/>
<dbReference type="Gene3D" id="3.20.20.370">
    <property type="entry name" value="Glycoside hydrolase/deacetylase"/>
    <property type="match status" value="1"/>
</dbReference>
<dbReference type="GO" id="GO:0005576">
    <property type="term" value="C:extracellular region"/>
    <property type="evidence" value="ECO:0007669"/>
    <property type="project" value="UniProtKB-SubCell"/>
</dbReference>
<dbReference type="Pfam" id="PF01522">
    <property type="entry name" value="Polysacc_deac_1"/>
    <property type="match status" value="1"/>
</dbReference>
<dbReference type="InterPro" id="IPR051398">
    <property type="entry name" value="Polysacch_Deacetylase"/>
</dbReference>